<feature type="signal peptide" evidence="1">
    <location>
        <begin position="1"/>
        <end position="21"/>
    </location>
</feature>
<evidence type="ECO:0000313" key="3">
    <source>
        <dbReference type="Proteomes" id="UP001058124"/>
    </source>
</evidence>
<dbReference type="Proteomes" id="UP001058124">
    <property type="component" value="Unassembled WGS sequence"/>
</dbReference>
<name>A0AAV5N4Z0_9GAMM</name>
<sequence length="194" mass="20170">MKIKQLAFVVAGLAFSGAALSAPVTNYDTRFNVTAEVPDGVLITDPDGNPVTELDIRLTPGGSGHASATNTMSADTLKVKSLRLWSNNVSDLKVKLTLDDQYASTGSPFQLNSTTGGQLNKIPFTVATIESGAAKQTFVNSGDSKNYNMTAVGSGATGHTEKEVAFVFESTSAYNTYASGGYSGVVYANVAVAP</sequence>
<evidence type="ECO:0000313" key="2">
    <source>
        <dbReference type="EMBL" id="GKX56523.1"/>
    </source>
</evidence>
<dbReference type="EMBL" id="BRLH01000006">
    <property type="protein sequence ID" value="GKX56523.1"/>
    <property type="molecule type" value="Genomic_DNA"/>
</dbReference>
<organism evidence="2 3">
    <name type="scientific">Leminorella grimontii</name>
    <dbReference type="NCBI Taxonomy" id="82981"/>
    <lineage>
        <taxon>Bacteria</taxon>
        <taxon>Pseudomonadati</taxon>
        <taxon>Pseudomonadota</taxon>
        <taxon>Gammaproteobacteria</taxon>
        <taxon>Enterobacterales</taxon>
        <taxon>Budviciaceae</taxon>
        <taxon>Leminorella</taxon>
    </lineage>
</organism>
<dbReference type="AlphaFoldDB" id="A0AAV5N4Z0"/>
<gene>
    <name evidence="2" type="ORF">SOASR030_26350</name>
</gene>
<accession>A0AAV5N4Z0</accession>
<evidence type="ECO:0000256" key="1">
    <source>
        <dbReference type="SAM" id="SignalP"/>
    </source>
</evidence>
<protein>
    <recommendedName>
        <fullName evidence="4">Fimbrial protein</fullName>
    </recommendedName>
</protein>
<reference evidence="2" key="1">
    <citation type="submission" date="2022-06" db="EMBL/GenBank/DDBJ databases">
        <title>Draft genome sequences of Leminorella grimontii str. JCM5902.</title>
        <authorList>
            <person name="Wakabayashi Y."/>
            <person name="Kojima K."/>
        </authorList>
    </citation>
    <scope>NUCLEOTIDE SEQUENCE</scope>
    <source>
        <strain evidence="2">JCM 5902</strain>
    </source>
</reference>
<evidence type="ECO:0008006" key="4">
    <source>
        <dbReference type="Google" id="ProtNLM"/>
    </source>
</evidence>
<proteinExistence type="predicted"/>
<comment type="caution">
    <text evidence="2">The sequence shown here is derived from an EMBL/GenBank/DDBJ whole genome shotgun (WGS) entry which is preliminary data.</text>
</comment>
<keyword evidence="1" id="KW-0732">Signal</keyword>
<keyword evidence="3" id="KW-1185">Reference proteome</keyword>
<dbReference type="RefSeq" id="WP_027274828.1">
    <property type="nucleotide sequence ID" value="NZ_BRLH01000006.1"/>
</dbReference>
<feature type="chain" id="PRO_5043853997" description="Fimbrial protein" evidence="1">
    <location>
        <begin position="22"/>
        <end position="194"/>
    </location>
</feature>